<dbReference type="SUPFAM" id="SSF52172">
    <property type="entry name" value="CheY-like"/>
    <property type="match status" value="1"/>
</dbReference>
<dbReference type="AlphaFoldDB" id="A0A9P3G5F9"/>
<feature type="compositionally biased region" description="Low complexity" evidence="4">
    <location>
        <begin position="313"/>
        <end position="323"/>
    </location>
</feature>
<evidence type="ECO:0008006" key="10">
    <source>
        <dbReference type="Google" id="ProtNLM"/>
    </source>
</evidence>
<evidence type="ECO:0000313" key="9">
    <source>
        <dbReference type="Proteomes" id="UP000703269"/>
    </source>
</evidence>
<dbReference type="SMART" id="SM00448">
    <property type="entry name" value="REC"/>
    <property type="match status" value="1"/>
</dbReference>
<dbReference type="PROSITE" id="PS50109">
    <property type="entry name" value="HIS_KIN"/>
    <property type="match status" value="1"/>
</dbReference>
<evidence type="ECO:0000256" key="2">
    <source>
        <dbReference type="ARBA" id="ARBA00023012"/>
    </source>
</evidence>
<dbReference type="InterPro" id="IPR011006">
    <property type="entry name" value="CheY-like_superfamily"/>
</dbReference>
<feature type="transmembrane region" description="Helical" evidence="5">
    <location>
        <begin position="89"/>
        <end position="110"/>
    </location>
</feature>
<dbReference type="OrthoDB" id="60033at2759"/>
<dbReference type="InterPro" id="IPR004358">
    <property type="entry name" value="Sig_transdc_His_kin-like_C"/>
</dbReference>
<evidence type="ECO:0000256" key="5">
    <source>
        <dbReference type="SAM" id="Phobius"/>
    </source>
</evidence>
<dbReference type="SUPFAM" id="SSF47384">
    <property type="entry name" value="Homodimeric domain of signal transducing histidine kinase"/>
    <property type="match status" value="1"/>
</dbReference>
<dbReference type="SMART" id="SM00388">
    <property type="entry name" value="HisKA"/>
    <property type="match status" value="1"/>
</dbReference>
<keyword evidence="5" id="KW-1133">Transmembrane helix</keyword>
<feature type="transmembrane region" description="Helical" evidence="5">
    <location>
        <begin position="471"/>
        <end position="492"/>
    </location>
</feature>
<feature type="transmembrane region" description="Helical" evidence="5">
    <location>
        <begin position="20"/>
        <end position="39"/>
    </location>
</feature>
<dbReference type="Pfam" id="PF02518">
    <property type="entry name" value="HATPase_c"/>
    <property type="match status" value="1"/>
</dbReference>
<keyword evidence="1 3" id="KW-0597">Phosphoprotein</keyword>
<accession>A0A9P3G5F9</accession>
<keyword evidence="5" id="KW-0812">Transmembrane</keyword>
<feature type="region of interest" description="Disordered" evidence="4">
    <location>
        <begin position="168"/>
        <end position="199"/>
    </location>
</feature>
<feature type="compositionally biased region" description="Basic and acidic residues" evidence="4">
    <location>
        <begin position="183"/>
        <end position="197"/>
    </location>
</feature>
<dbReference type="Pfam" id="PF00072">
    <property type="entry name" value="Response_reg"/>
    <property type="match status" value="1"/>
</dbReference>
<dbReference type="GO" id="GO:0000155">
    <property type="term" value="F:phosphorelay sensor kinase activity"/>
    <property type="evidence" value="ECO:0007669"/>
    <property type="project" value="InterPro"/>
</dbReference>
<dbReference type="CDD" id="cd16922">
    <property type="entry name" value="HATPase_EvgS-ArcB-TorS-like"/>
    <property type="match status" value="1"/>
</dbReference>
<dbReference type="PANTHER" id="PTHR45339:SF1">
    <property type="entry name" value="HYBRID SIGNAL TRANSDUCTION HISTIDINE KINASE J"/>
    <property type="match status" value="1"/>
</dbReference>
<dbReference type="InterPro" id="IPR005467">
    <property type="entry name" value="His_kinase_dom"/>
</dbReference>
<dbReference type="InterPro" id="IPR005330">
    <property type="entry name" value="MHYT_dom"/>
</dbReference>
<feature type="transmembrane region" description="Helical" evidence="5">
    <location>
        <begin position="51"/>
        <end position="69"/>
    </location>
</feature>
<dbReference type="Gene3D" id="3.40.50.2300">
    <property type="match status" value="1"/>
</dbReference>
<sequence length="1091" mass="120845">MDAPTADERQLIPVWSYKLVALSYCISWLGAYTSTQIIIHAKYSRRAVTRWVWTFMASVAFGFTAIWSMHFVGMLACGLDVKITFDKGLTLLSALVAILFTFAAFSSGYASEAIENSIPAVILSKWAKTLRTSLSSVFSSKPQADLESGYAPVATSDDGREERRPILASTSEHGGDEEEEDEEVRRSVERLREDEAAPARPHLLRANSLFVGELPRTSEDSYEGRISQLSEATTATTLHPASPPHVTPTPSTNPLRRFLAGWTAAEPSPSSEVPSSTRTSEDSTPLTASSSDESRHPGNPDGSGSSGAHTVHSTSSSLSSRSWSEPLHAGLSREARLRIKAQARDKPVPKFGWRYWFKTYYQSITFLVSVRAAIWGLAIVFMHYCGMWAMEIPEGRIAWDWKIVILSYLVAFSVCFVGCVAMVHMEVHFGRQVAFSTIAAVGTCSMHYTGMWAATFYTRAPPSPDPRYPEYLPFAILVIAIFVCVISNAVLAHNAILSRNRMAEVILTKRRFWRIMAEKEAAEQANELKQQFISVASHEIRTPLHAVNGYCELLAMTDLTEEQAVYVTSIQQACHAINVIAGNVLDFSKLDRNNVELSARPVLVDLRKMVEDQARIIETRDASNPHRNVEVVVFVDNNVPRAVYLDETYTYRILMNLLSNAQKFCEEGYVCVHVAMDSDTRVAIKISDTGCGIPKSFRNALFQPFRQADSSLTRPKQGTGLGLSIVKHLVQRMSGEVDVESVEGEGSTFTVKLPVTLPSNSPMQPTAPLSVRKQIKVINRNERTTKLFIDLWSRHGFKASGLSLEASLHDLAKDADVVWADVQSVRQQRVLRELLHGSQALKLPALFIMYSDVRELSVLEPSLSNARNVVLVKRPVVTHNLLEMLQNPEPHMGSHITATPSRVRFALPEGKLPMTPMEERKEPSLMSMSFPPLSTPPLADSEAQPLIPLPEATPAATTPPLEREKILLVEDNMVNQHLGKRLLEKLGYAVVTASNGQEAVDRVSQTAYFCCFMDCQMPVLDGFAATQRIRELESNGTVHGRLPIIALTANVSTESEEKCRAAGMDHFLPKPFKMNDLKNALAHAKDSPSTS</sequence>
<feature type="compositionally biased region" description="Low complexity" evidence="4">
    <location>
        <begin position="263"/>
        <end position="278"/>
    </location>
</feature>
<comment type="caution">
    <text evidence="8">The sequence shown here is derived from an EMBL/GenBank/DDBJ whole genome shotgun (WGS) entry which is preliminary data.</text>
</comment>
<reference evidence="8 9" key="1">
    <citation type="submission" date="2021-08" db="EMBL/GenBank/DDBJ databases">
        <title>Draft Genome Sequence of Phanerochaete sordida strain YK-624.</title>
        <authorList>
            <person name="Mori T."/>
            <person name="Dohra H."/>
            <person name="Suzuki T."/>
            <person name="Kawagishi H."/>
            <person name="Hirai H."/>
        </authorList>
    </citation>
    <scope>NUCLEOTIDE SEQUENCE [LARGE SCALE GENOMIC DNA]</scope>
    <source>
        <strain evidence="8 9">YK-624</strain>
    </source>
</reference>
<dbReference type="Gene3D" id="3.30.565.10">
    <property type="entry name" value="Histidine kinase-like ATPase, C-terminal domain"/>
    <property type="match status" value="1"/>
</dbReference>
<feature type="compositionally biased region" description="Polar residues" evidence="4">
    <location>
        <begin position="282"/>
        <end position="291"/>
    </location>
</feature>
<dbReference type="SUPFAM" id="SSF55874">
    <property type="entry name" value="ATPase domain of HSP90 chaperone/DNA topoisomerase II/histidine kinase"/>
    <property type="match status" value="1"/>
</dbReference>
<evidence type="ECO:0000259" key="7">
    <source>
        <dbReference type="PROSITE" id="PS50110"/>
    </source>
</evidence>
<feature type="modified residue" description="4-aspartylphosphate" evidence="3">
    <location>
        <position position="1014"/>
    </location>
</feature>
<gene>
    <name evidence="8" type="ORF">PsYK624_056560</name>
</gene>
<dbReference type="InterPro" id="IPR001789">
    <property type="entry name" value="Sig_transdc_resp-reg_receiver"/>
</dbReference>
<dbReference type="CDD" id="cd00082">
    <property type="entry name" value="HisKA"/>
    <property type="match status" value="1"/>
</dbReference>
<dbReference type="Proteomes" id="UP000703269">
    <property type="component" value="Unassembled WGS sequence"/>
</dbReference>
<feature type="transmembrane region" description="Helical" evidence="5">
    <location>
        <begin position="364"/>
        <end position="389"/>
    </location>
</feature>
<proteinExistence type="predicted"/>
<dbReference type="InterPro" id="IPR036890">
    <property type="entry name" value="HATPase_C_sf"/>
</dbReference>
<evidence type="ECO:0000256" key="1">
    <source>
        <dbReference type="ARBA" id="ARBA00022553"/>
    </source>
</evidence>
<dbReference type="Pfam" id="PF03707">
    <property type="entry name" value="MHYT"/>
    <property type="match status" value="3"/>
</dbReference>
<keyword evidence="9" id="KW-1185">Reference proteome</keyword>
<dbReference type="CDD" id="cd17546">
    <property type="entry name" value="REC_hyHK_CKI1_RcsC-like"/>
    <property type="match status" value="1"/>
</dbReference>
<feature type="region of interest" description="Disordered" evidence="4">
    <location>
        <begin position="235"/>
        <end position="323"/>
    </location>
</feature>
<feature type="transmembrane region" description="Helical" evidence="5">
    <location>
        <begin position="401"/>
        <end position="421"/>
    </location>
</feature>
<dbReference type="EMBL" id="BPQB01000013">
    <property type="protein sequence ID" value="GJE89553.1"/>
    <property type="molecule type" value="Genomic_DNA"/>
</dbReference>
<name>A0A9P3G5F9_9APHY</name>
<evidence type="ECO:0000256" key="4">
    <source>
        <dbReference type="SAM" id="MobiDB-lite"/>
    </source>
</evidence>
<dbReference type="InterPro" id="IPR003594">
    <property type="entry name" value="HATPase_dom"/>
</dbReference>
<feature type="transmembrane region" description="Helical" evidence="5">
    <location>
        <begin position="433"/>
        <end position="451"/>
    </location>
</feature>
<organism evidence="8 9">
    <name type="scientific">Phanerochaete sordida</name>
    <dbReference type="NCBI Taxonomy" id="48140"/>
    <lineage>
        <taxon>Eukaryota</taxon>
        <taxon>Fungi</taxon>
        <taxon>Dikarya</taxon>
        <taxon>Basidiomycota</taxon>
        <taxon>Agaricomycotina</taxon>
        <taxon>Agaricomycetes</taxon>
        <taxon>Polyporales</taxon>
        <taxon>Phanerochaetaceae</taxon>
        <taxon>Phanerochaete</taxon>
    </lineage>
</organism>
<evidence type="ECO:0000259" key="6">
    <source>
        <dbReference type="PROSITE" id="PS50109"/>
    </source>
</evidence>
<keyword evidence="5" id="KW-0472">Membrane</keyword>
<protein>
    <recommendedName>
        <fullName evidence="10">Histidine kinase</fullName>
    </recommendedName>
</protein>
<feature type="domain" description="Histidine kinase" evidence="6">
    <location>
        <begin position="535"/>
        <end position="757"/>
    </location>
</feature>
<evidence type="ECO:0000313" key="8">
    <source>
        <dbReference type="EMBL" id="GJE89553.1"/>
    </source>
</evidence>
<feature type="domain" description="Response regulatory" evidence="7">
    <location>
        <begin position="965"/>
        <end position="1085"/>
    </location>
</feature>
<dbReference type="InterPro" id="IPR036097">
    <property type="entry name" value="HisK_dim/P_sf"/>
</dbReference>
<dbReference type="PANTHER" id="PTHR45339">
    <property type="entry name" value="HYBRID SIGNAL TRANSDUCTION HISTIDINE KINASE J"/>
    <property type="match status" value="1"/>
</dbReference>
<keyword evidence="2" id="KW-0902">Two-component regulatory system</keyword>
<dbReference type="InterPro" id="IPR003661">
    <property type="entry name" value="HisK_dim/P_dom"/>
</dbReference>
<dbReference type="Pfam" id="PF00512">
    <property type="entry name" value="HisKA"/>
    <property type="match status" value="1"/>
</dbReference>
<dbReference type="Gene3D" id="1.10.287.130">
    <property type="match status" value="1"/>
</dbReference>
<evidence type="ECO:0000256" key="3">
    <source>
        <dbReference type="PROSITE-ProRule" id="PRU00169"/>
    </source>
</evidence>
<dbReference type="SMART" id="SM00387">
    <property type="entry name" value="HATPase_c"/>
    <property type="match status" value="1"/>
</dbReference>
<feature type="compositionally biased region" description="Polar residues" evidence="4">
    <location>
        <begin position="302"/>
        <end position="312"/>
    </location>
</feature>
<dbReference type="PROSITE" id="PS50110">
    <property type="entry name" value="RESPONSE_REGULATORY"/>
    <property type="match status" value="1"/>
</dbReference>
<dbReference type="PRINTS" id="PR00344">
    <property type="entry name" value="BCTRLSENSOR"/>
</dbReference>